<evidence type="ECO:0000256" key="7">
    <source>
        <dbReference type="ARBA" id="ARBA00023136"/>
    </source>
</evidence>
<comment type="caution">
    <text evidence="15">The sequence shown here is derived from an EMBL/GenBank/DDBJ whole genome shotgun (WGS) entry which is preliminary data.</text>
</comment>
<evidence type="ECO:0000256" key="5">
    <source>
        <dbReference type="ARBA" id="ARBA00022927"/>
    </source>
</evidence>
<evidence type="ECO:0000256" key="8">
    <source>
        <dbReference type="ARBA" id="ARBA00031348"/>
    </source>
</evidence>
<evidence type="ECO:0000256" key="12">
    <source>
        <dbReference type="SAM" id="MobiDB-lite"/>
    </source>
</evidence>
<dbReference type="Proteomes" id="UP001334248">
    <property type="component" value="Unassembled WGS sequence"/>
</dbReference>
<evidence type="ECO:0000256" key="3">
    <source>
        <dbReference type="ARBA" id="ARBA00020973"/>
    </source>
</evidence>
<organism evidence="15 16">
    <name type="scientific">Knufia obscura</name>
    <dbReference type="NCBI Taxonomy" id="1635080"/>
    <lineage>
        <taxon>Eukaryota</taxon>
        <taxon>Fungi</taxon>
        <taxon>Dikarya</taxon>
        <taxon>Ascomycota</taxon>
        <taxon>Pezizomycotina</taxon>
        <taxon>Eurotiomycetes</taxon>
        <taxon>Chaetothyriomycetidae</taxon>
        <taxon>Chaetothyriales</taxon>
        <taxon>Trichomeriaceae</taxon>
        <taxon>Knufia</taxon>
    </lineage>
</organism>
<keyword evidence="11" id="KW-0175">Coiled coil</keyword>
<gene>
    <name evidence="15" type="primary">COG6</name>
    <name evidence="15" type="ORF">PMZ80_005037</name>
</gene>
<evidence type="ECO:0000256" key="10">
    <source>
        <dbReference type="RuleBase" id="RU365075"/>
    </source>
</evidence>
<dbReference type="EMBL" id="JAVHJV010000005">
    <property type="protein sequence ID" value="KAK5942472.1"/>
    <property type="molecule type" value="Genomic_DNA"/>
</dbReference>
<dbReference type="InterPro" id="IPR048369">
    <property type="entry name" value="COG6_C"/>
</dbReference>
<name>A0ABR0RQ08_9EURO</name>
<evidence type="ECO:0000259" key="14">
    <source>
        <dbReference type="Pfam" id="PF20653"/>
    </source>
</evidence>
<keyword evidence="16" id="KW-1185">Reference proteome</keyword>
<feature type="region of interest" description="Disordered" evidence="12">
    <location>
        <begin position="708"/>
        <end position="746"/>
    </location>
</feature>
<evidence type="ECO:0000256" key="9">
    <source>
        <dbReference type="ARBA" id="ARBA00043873"/>
    </source>
</evidence>
<dbReference type="RefSeq" id="XP_064730562.1">
    <property type="nucleotide sequence ID" value="XM_064873458.1"/>
</dbReference>
<comment type="subunit">
    <text evidence="10">Component of the conserved oligomeric Golgi complex.</text>
</comment>
<evidence type="ECO:0000256" key="4">
    <source>
        <dbReference type="ARBA" id="ARBA00022448"/>
    </source>
</evidence>
<keyword evidence="7 10" id="KW-0472">Membrane</keyword>
<accession>A0ABR0RQ08</accession>
<dbReference type="SMART" id="SM01087">
    <property type="entry name" value="COG6"/>
    <property type="match status" value="1"/>
</dbReference>
<keyword evidence="6 10" id="KW-0333">Golgi apparatus</keyword>
<dbReference type="InterPro" id="IPR048368">
    <property type="entry name" value="COG6_N"/>
</dbReference>
<comment type="subcellular location">
    <subcellularLocation>
        <location evidence="1 10">Golgi apparatus membrane</location>
        <topology evidence="1 10">Peripheral membrane protein</topology>
    </subcellularLocation>
</comment>
<dbReference type="GeneID" id="89998486"/>
<feature type="domain" description="Conserved oligomeric complex COG6 N-terminal" evidence="13">
    <location>
        <begin position="58"/>
        <end position="170"/>
    </location>
</feature>
<protein>
    <recommendedName>
        <fullName evidence="3 10">Conserved oligomeric Golgi complex subunit 6</fullName>
        <shortName evidence="10">COG complex subunit 6</shortName>
    </recommendedName>
    <alternativeName>
        <fullName evidence="8 10">Component of oligomeric Golgi complex 6</fullName>
    </alternativeName>
</protein>
<comment type="similarity">
    <text evidence="2 10">Belongs to the COG6 family.</text>
</comment>
<keyword evidence="5 10" id="KW-0653">Protein transport</keyword>
<evidence type="ECO:0000313" key="16">
    <source>
        <dbReference type="Proteomes" id="UP001334248"/>
    </source>
</evidence>
<feature type="compositionally biased region" description="Low complexity" evidence="12">
    <location>
        <begin position="625"/>
        <end position="640"/>
    </location>
</feature>
<dbReference type="Pfam" id="PF06419">
    <property type="entry name" value="COG6_N"/>
    <property type="match status" value="1"/>
</dbReference>
<keyword evidence="4 10" id="KW-0813">Transport</keyword>
<evidence type="ECO:0000256" key="11">
    <source>
        <dbReference type="SAM" id="Coils"/>
    </source>
</evidence>
<reference evidence="15 16" key="1">
    <citation type="journal article" date="2023" name="Res Sq">
        <title>Genomic and morphological characterization of Knufia obscura isolated from the Mars 2020 spacecraft assembly facility.</title>
        <authorList>
            <person name="Chander A.M."/>
            <person name="Teixeira M.M."/>
            <person name="Singh N.K."/>
            <person name="Williams M.P."/>
            <person name="Parker C.W."/>
            <person name="Leo P."/>
            <person name="Stajich J.E."/>
            <person name="Torok T."/>
            <person name="Tighe S."/>
            <person name="Mason C.E."/>
            <person name="Venkateswaran K."/>
        </authorList>
    </citation>
    <scope>NUCLEOTIDE SEQUENCE [LARGE SCALE GENOMIC DNA]</scope>
    <source>
        <strain evidence="15 16">CCFEE 5817</strain>
    </source>
</reference>
<dbReference type="PANTHER" id="PTHR21506:SF0">
    <property type="entry name" value="CONSERVED OLIGOMERIC GOLGI COMPLEX SUBUNIT 6"/>
    <property type="match status" value="1"/>
</dbReference>
<dbReference type="PANTHER" id="PTHR21506">
    <property type="entry name" value="COMPONENT OF OLIGOMERIC GOLGI COMPLEX 6"/>
    <property type="match status" value="1"/>
</dbReference>
<dbReference type="InterPro" id="IPR010490">
    <property type="entry name" value="COG6"/>
</dbReference>
<feature type="domain" description="Conserved Oligomeric Golgi complex subunit 6 C-terminal" evidence="14">
    <location>
        <begin position="201"/>
        <end position="756"/>
    </location>
</feature>
<feature type="region of interest" description="Disordered" evidence="12">
    <location>
        <begin position="609"/>
        <end position="640"/>
    </location>
</feature>
<comment type="function">
    <text evidence="9">Acts as a component of the peripheral membrane COG complex that is involved in intra-Golgi protein trafficking. COG is located at the cis-Golgi, and regulates tethering of retrograde intra-Golgi vesicles and possibly a number of other membrane trafficking events.</text>
</comment>
<evidence type="ECO:0000256" key="1">
    <source>
        <dbReference type="ARBA" id="ARBA00004395"/>
    </source>
</evidence>
<feature type="coiled-coil region" evidence="11">
    <location>
        <begin position="563"/>
        <end position="590"/>
    </location>
</feature>
<feature type="compositionally biased region" description="Acidic residues" evidence="12">
    <location>
        <begin position="721"/>
        <end position="737"/>
    </location>
</feature>
<evidence type="ECO:0000256" key="6">
    <source>
        <dbReference type="ARBA" id="ARBA00023034"/>
    </source>
</evidence>
<dbReference type="Pfam" id="PF20653">
    <property type="entry name" value="COG6_C"/>
    <property type="match status" value="1"/>
</dbReference>
<evidence type="ECO:0000313" key="15">
    <source>
        <dbReference type="EMBL" id="KAK5942472.1"/>
    </source>
</evidence>
<comment type="function">
    <text evidence="10">Acts as component of the peripheral membrane COG complex that is involved in intra-Golgi protein trafficking. COG is located at the cis-Golgi, and regulates tethering of retrograde intra-Golgi vesicles and possibly a number of other membrane trafficking events.</text>
</comment>
<sequence length="757" mass="83469">MSTSASAFRNHSLSYEADALGDNGSSARRGNALSNKLTSVLSSSYADSEIRDALRLYDSRYGQDEADTNHDLKYQAQKEVIEANARIVDDFSKVAKQLNRVGTLIATLNQTCDDIRKHVLAAKQETAPMLEEASALLAQKEETEKKQQLLDSFCKHFLISDADLTTLTSSAEPVNERFFEVLERVKQIHKDCELLLGYENQRLGLELMEQTTRNLNAGYKKLFNSTLREFRGLDLEDPHISGSIRRSLRALSERPALFQSCLDSFAEARQSTVFDAFQKALTDSTMGAARAIDFSTHDPLRYIGDMLAWVHSATVSEMEALEGLFISDAGEISRGLHSGKTADPFSMPTEEGEETPFDGHAALNSLISRNMASVSHTLTQRISITIRNLSDPVDIYKAYNVLSFYHDMFLKLIRHSAKSTLESLQDNTILSTLTDLQSQTFKHFETTTLESIHSTIDDAPNTDLSPSAALSETLSQFTKIAQTRGPNLDTTEFAKLYNTLVKPLLDSCSALAEDLQLSSPAADDSQQKDYASDAPSLIYRLNYMSLVRDTLSSLTAGSNSNSIQAAREPLQHAQNEIDGLRDNLTDLLSTAFISTSGLVDLRDLRDLLPKDPAQSSANRTKKRLLQATSTSTTSPQPESPLETLAAKLDAFLSSALMDAQDSLSKLIDRTIATSVIRSAVTAFCEEFEKLVDTLEDIDERVEREGLARRMGRAGDVNGDTEGSEEEGDGDEGEEQEDAPGLREIYPRTLDEVGALLS</sequence>
<evidence type="ECO:0000256" key="2">
    <source>
        <dbReference type="ARBA" id="ARBA00011023"/>
    </source>
</evidence>
<evidence type="ECO:0000259" key="13">
    <source>
        <dbReference type="Pfam" id="PF06419"/>
    </source>
</evidence>
<proteinExistence type="inferred from homology"/>